<dbReference type="Pfam" id="PF00534">
    <property type="entry name" value="Glycos_transf_1"/>
    <property type="match status" value="1"/>
</dbReference>
<feature type="domain" description="Glycosyltransferase subfamily 4-like N-terminal" evidence="2">
    <location>
        <begin position="15"/>
        <end position="186"/>
    </location>
</feature>
<comment type="caution">
    <text evidence="3">The sequence shown here is derived from an EMBL/GenBank/DDBJ whole genome shotgun (WGS) entry which is preliminary data.</text>
</comment>
<dbReference type="PANTHER" id="PTHR45947">
    <property type="entry name" value="SULFOQUINOVOSYL TRANSFERASE SQD2"/>
    <property type="match status" value="1"/>
</dbReference>
<dbReference type="AlphaFoldDB" id="A0A1G2NEY7"/>
<dbReference type="InterPro" id="IPR028098">
    <property type="entry name" value="Glyco_trans_4-like_N"/>
</dbReference>
<dbReference type="EMBL" id="MHRX01000009">
    <property type="protein sequence ID" value="OHA34648.1"/>
    <property type="molecule type" value="Genomic_DNA"/>
</dbReference>
<evidence type="ECO:0008006" key="5">
    <source>
        <dbReference type="Google" id="ProtNLM"/>
    </source>
</evidence>
<dbReference type="GO" id="GO:0016757">
    <property type="term" value="F:glycosyltransferase activity"/>
    <property type="evidence" value="ECO:0007669"/>
    <property type="project" value="InterPro"/>
</dbReference>
<dbReference type="InterPro" id="IPR001296">
    <property type="entry name" value="Glyco_trans_1"/>
</dbReference>
<dbReference type="STRING" id="1802319.A2928_03885"/>
<dbReference type="Pfam" id="PF13439">
    <property type="entry name" value="Glyco_transf_4"/>
    <property type="match status" value="1"/>
</dbReference>
<evidence type="ECO:0000313" key="4">
    <source>
        <dbReference type="Proteomes" id="UP000176221"/>
    </source>
</evidence>
<evidence type="ECO:0000259" key="2">
    <source>
        <dbReference type="Pfam" id="PF13439"/>
    </source>
</evidence>
<accession>A0A1G2NEY7</accession>
<evidence type="ECO:0000259" key="1">
    <source>
        <dbReference type="Pfam" id="PF00534"/>
    </source>
</evidence>
<dbReference type="CDD" id="cd03801">
    <property type="entry name" value="GT4_PimA-like"/>
    <property type="match status" value="1"/>
</dbReference>
<organism evidence="3 4">
    <name type="scientific">Candidatus Taylorbacteria bacterium RIFCSPLOWO2_01_FULL_45_15b</name>
    <dbReference type="NCBI Taxonomy" id="1802319"/>
    <lineage>
        <taxon>Bacteria</taxon>
        <taxon>Candidatus Tayloriibacteriota</taxon>
    </lineage>
</organism>
<feature type="domain" description="Glycosyl transferase family 1" evidence="1">
    <location>
        <begin position="190"/>
        <end position="352"/>
    </location>
</feature>
<dbReference type="Proteomes" id="UP000176221">
    <property type="component" value="Unassembled WGS sequence"/>
</dbReference>
<reference evidence="3 4" key="1">
    <citation type="journal article" date="2016" name="Nat. Commun.">
        <title>Thousands of microbial genomes shed light on interconnected biogeochemical processes in an aquifer system.</title>
        <authorList>
            <person name="Anantharaman K."/>
            <person name="Brown C.T."/>
            <person name="Hug L.A."/>
            <person name="Sharon I."/>
            <person name="Castelle C.J."/>
            <person name="Probst A.J."/>
            <person name="Thomas B.C."/>
            <person name="Singh A."/>
            <person name="Wilkins M.J."/>
            <person name="Karaoz U."/>
            <person name="Brodie E.L."/>
            <person name="Williams K.H."/>
            <person name="Hubbard S.S."/>
            <person name="Banfield J.F."/>
        </authorList>
    </citation>
    <scope>NUCLEOTIDE SEQUENCE [LARGE SCALE GENOMIC DNA]</scope>
</reference>
<evidence type="ECO:0000313" key="3">
    <source>
        <dbReference type="EMBL" id="OHA34648.1"/>
    </source>
</evidence>
<dbReference type="SUPFAM" id="SSF53756">
    <property type="entry name" value="UDP-Glycosyltransferase/glycogen phosphorylase"/>
    <property type="match status" value="1"/>
</dbReference>
<gene>
    <name evidence="3" type="ORF">A2928_03885</name>
</gene>
<name>A0A1G2NEY7_9BACT</name>
<dbReference type="PANTHER" id="PTHR45947:SF3">
    <property type="entry name" value="SULFOQUINOVOSYL TRANSFERASE SQD2"/>
    <property type="match status" value="1"/>
</dbReference>
<proteinExistence type="predicted"/>
<sequence length="373" mass="42208">MKKILIFSTDYLPHIGGAEIAASHVAANLQDDALCVLITSRMSASLPRKEKIGAVRVHRIGIGIRFDKFLLPFFGLIEAWRLQREESFDAVWVMMASQASVAAAFFSFIFPHVPVVLTLQEGDEEEHLHRYVLGNRYLYRLLIRPWYRFIFHRAKRITAISRYLLERARRIVPEKELFLVPNGVDDVFFQRVISKKTSSQKTILSVSRLVKKNGLDILIRALVKLPSEFFLVIAGEGGEKKSLQDLTRSLSLDARVAFLGAVPNADLPALYQKADVFSRPSRSEGLGISFLEAIVSGVPVVAPLVGGIRDFLIDRRTGIVHASDDPDDLVRAIREAVEDDSLRACIIENSRNIAENYRWKKISEEMRKIFFSN</sequence>
<protein>
    <recommendedName>
        <fullName evidence="5">Glycosyl transferase family 1 domain-containing protein</fullName>
    </recommendedName>
</protein>
<dbReference type="Gene3D" id="3.40.50.2000">
    <property type="entry name" value="Glycogen Phosphorylase B"/>
    <property type="match status" value="2"/>
</dbReference>
<dbReference type="InterPro" id="IPR050194">
    <property type="entry name" value="Glycosyltransferase_grp1"/>
</dbReference>